<keyword evidence="5" id="KW-1185">Reference proteome</keyword>
<feature type="domain" description="Fibronectin type III-like" evidence="3">
    <location>
        <begin position="56"/>
        <end position="125"/>
    </location>
</feature>
<dbReference type="InterPro" id="IPR050288">
    <property type="entry name" value="Cellulose_deg_GH3"/>
</dbReference>
<dbReference type="PANTHER" id="PTHR42715:SF10">
    <property type="entry name" value="BETA-GLUCOSIDASE"/>
    <property type="match status" value="1"/>
</dbReference>
<dbReference type="Pfam" id="PF14310">
    <property type="entry name" value="Fn3-like"/>
    <property type="match status" value="1"/>
</dbReference>
<protein>
    <recommendedName>
        <fullName evidence="3">Fibronectin type III-like domain-containing protein</fullName>
    </recommendedName>
</protein>
<dbReference type="Gene3D" id="3.40.50.1700">
    <property type="entry name" value="Glycoside hydrolase family 3 C-terminal domain"/>
    <property type="match status" value="1"/>
</dbReference>
<name>A0ABX3II21_9BACT</name>
<comment type="caution">
    <text evidence="4">The sequence shown here is derived from an EMBL/GenBank/DDBJ whole genome shotgun (WGS) entry which is preliminary data.</text>
</comment>
<reference evidence="4 5" key="1">
    <citation type="submission" date="2015-06" db="EMBL/GenBank/DDBJ databases">
        <title>Genome sequencing of Thermotogales isolates from hydrothermal vents.</title>
        <authorList>
            <person name="Haverkamp T.H."/>
            <person name="Kublanov I.V."/>
            <person name="Nesbo C.L."/>
        </authorList>
    </citation>
    <scope>NUCLEOTIDE SEQUENCE [LARGE SCALE GENOMIC DNA]</scope>
    <source>
        <strain evidence="5">ik275mar</strain>
    </source>
</reference>
<gene>
    <name evidence="4" type="ORF">XJ44_03390</name>
</gene>
<proteinExistence type="inferred from homology"/>
<evidence type="ECO:0000313" key="5">
    <source>
        <dbReference type="Proteomes" id="UP000242616"/>
    </source>
</evidence>
<dbReference type="EMBL" id="LBFC01000014">
    <property type="protein sequence ID" value="ONN27486.1"/>
    <property type="molecule type" value="Genomic_DNA"/>
</dbReference>
<dbReference type="Proteomes" id="UP000242616">
    <property type="component" value="Unassembled WGS sequence"/>
</dbReference>
<keyword evidence="2" id="KW-0378">Hydrolase</keyword>
<dbReference type="Gene3D" id="2.60.40.10">
    <property type="entry name" value="Immunoglobulins"/>
    <property type="match status" value="1"/>
</dbReference>
<organism evidence="4 5">
    <name type="scientific">Thermosipho affectus</name>
    <dbReference type="NCBI Taxonomy" id="660294"/>
    <lineage>
        <taxon>Bacteria</taxon>
        <taxon>Thermotogati</taxon>
        <taxon>Thermotogota</taxon>
        <taxon>Thermotogae</taxon>
        <taxon>Thermotogales</taxon>
        <taxon>Fervidobacteriaceae</taxon>
        <taxon>Thermosipho</taxon>
    </lineage>
</organism>
<dbReference type="InterPro" id="IPR036881">
    <property type="entry name" value="Glyco_hydro_3_C_sf"/>
</dbReference>
<dbReference type="SMART" id="SM01217">
    <property type="entry name" value="Fn3_like"/>
    <property type="match status" value="1"/>
</dbReference>
<dbReference type="InterPro" id="IPR026891">
    <property type="entry name" value="Fn3-like"/>
</dbReference>
<comment type="similarity">
    <text evidence="1">Belongs to the glycosyl hydrolase 3 family.</text>
</comment>
<evidence type="ECO:0000256" key="2">
    <source>
        <dbReference type="ARBA" id="ARBA00022801"/>
    </source>
</evidence>
<evidence type="ECO:0000313" key="4">
    <source>
        <dbReference type="EMBL" id="ONN27486.1"/>
    </source>
</evidence>
<evidence type="ECO:0000259" key="3">
    <source>
        <dbReference type="SMART" id="SM01217"/>
    </source>
</evidence>
<dbReference type="InterPro" id="IPR013783">
    <property type="entry name" value="Ig-like_fold"/>
</dbReference>
<evidence type="ECO:0000256" key="1">
    <source>
        <dbReference type="ARBA" id="ARBA00005336"/>
    </source>
</evidence>
<accession>A0ABX3II21</accession>
<sequence length="136" mass="15765">MEYRYYDTFGVEPLLEFGYGLSYKTFEYSNLNLEKDKEKIKVEFDVKNVGKISGKEIAQIYVKAPKGKIDKPFQELKGFHKTKLLQPGELEHVNILIPINNLASFCNVGWVVEKGEYVIRIGVSYRDIRLEGRVKI</sequence>
<dbReference type="PANTHER" id="PTHR42715">
    <property type="entry name" value="BETA-GLUCOSIDASE"/>
    <property type="match status" value="1"/>
</dbReference>